<proteinExistence type="predicted"/>
<name>A0A238L856_9RHOB</name>
<dbReference type="AlphaFoldDB" id="A0A238L856"/>
<evidence type="ECO:0000313" key="2">
    <source>
        <dbReference type="Proteomes" id="UP000202922"/>
    </source>
</evidence>
<evidence type="ECO:0000313" key="1">
    <source>
        <dbReference type="EMBL" id="SMX51275.1"/>
    </source>
</evidence>
<organism evidence="1 2">
    <name type="scientific">Actibacterium lipolyticum</name>
    <dbReference type="NCBI Taxonomy" id="1524263"/>
    <lineage>
        <taxon>Bacteria</taxon>
        <taxon>Pseudomonadati</taxon>
        <taxon>Pseudomonadota</taxon>
        <taxon>Alphaproteobacteria</taxon>
        <taxon>Rhodobacterales</taxon>
        <taxon>Roseobacteraceae</taxon>
        <taxon>Actibacterium</taxon>
    </lineage>
</organism>
<protein>
    <submittedName>
        <fullName evidence="1">Uncharacterized protein</fullName>
    </submittedName>
</protein>
<sequence length="203" mass="23217">MGGIGSGRHWQFGADTTDDYRSIDIRWLKREGLLESGVSRSITWSRGGEVTGSINVRSEPGRLILDYRQRDRGGEWQPERYPVYLDTTPCHMGGVRHWFLCPARGCGRRVAILYGGAIFACRHCYRLAYPSQREKPGDRAARRADRIRDKMGWPGGILEGGDWGKPKGMHWRTYERLCRKHDALSDRALVGIMDHLNRLSGRF</sequence>
<keyword evidence="2" id="KW-1185">Reference proteome</keyword>
<dbReference type="Proteomes" id="UP000202922">
    <property type="component" value="Unassembled WGS sequence"/>
</dbReference>
<dbReference type="RefSeq" id="WP_093968976.1">
    <property type="nucleotide sequence ID" value="NZ_FXYE01000006.1"/>
</dbReference>
<gene>
    <name evidence="1" type="ORF">COL8621_03806</name>
</gene>
<accession>A0A238L856</accession>
<reference evidence="2" key="1">
    <citation type="submission" date="2017-05" db="EMBL/GenBank/DDBJ databases">
        <authorList>
            <person name="Rodrigo-Torres L."/>
            <person name="Arahal R. D."/>
            <person name="Lucena T."/>
        </authorList>
    </citation>
    <scope>NUCLEOTIDE SEQUENCE [LARGE SCALE GENOMIC DNA]</scope>
    <source>
        <strain evidence="2">CECT 8621</strain>
    </source>
</reference>
<dbReference type="EMBL" id="FXYE01000006">
    <property type="protein sequence ID" value="SMX51275.1"/>
    <property type="molecule type" value="Genomic_DNA"/>
</dbReference>
<dbReference type="OrthoDB" id="5951715at2"/>